<proteinExistence type="predicted"/>
<dbReference type="PANTHER" id="PTHR36140:SF9">
    <property type="entry name" value="F-BOX DOMAIN CONTAINING PROTEIN"/>
    <property type="match status" value="1"/>
</dbReference>
<dbReference type="AlphaFoldDB" id="A0A921QKK9"/>
<dbReference type="PANTHER" id="PTHR36140">
    <property type="entry name" value="F-BOX DOMAIN-CONTAINING PROTEIN-RELATED"/>
    <property type="match status" value="1"/>
</dbReference>
<dbReference type="Proteomes" id="UP000807115">
    <property type="component" value="Chromosome 7"/>
</dbReference>
<protein>
    <submittedName>
        <fullName evidence="2">Uncharacterized protein</fullName>
    </submittedName>
</protein>
<feature type="region of interest" description="Disordered" evidence="1">
    <location>
        <begin position="99"/>
        <end position="185"/>
    </location>
</feature>
<feature type="region of interest" description="Disordered" evidence="1">
    <location>
        <begin position="1"/>
        <end position="27"/>
    </location>
</feature>
<dbReference type="EMBL" id="CM027686">
    <property type="protein sequence ID" value="KAG0522240.1"/>
    <property type="molecule type" value="Genomic_DNA"/>
</dbReference>
<organism evidence="2 3">
    <name type="scientific">Sorghum bicolor</name>
    <name type="common">Sorghum</name>
    <name type="synonym">Sorghum vulgare</name>
    <dbReference type="NCBI Taxonomy" id="4558"/>
    <lineage>
        <taxon>Eukaryota</taxon>
        <taxon>Viridiplantae</taxon>
        <taxon>Streptophyta</taxon>
        <taxon>Embryophyta</taxon>
        <taxon>Tracheophyta</taxon>
        <taxon>Spermatophyta</taxon>
        <taxon>Magnoliopsida</taxon>
        <taxon>Liliopsida</taxon>
        <taxon>Poales</taxon>
        <taxon>Poaceae</taxon>
        <taxon>PACMAD clade</taxon>
        <taxon>Panicoideae</taxon>
        <taxon>Andropogonodae</taxon>
        <taxon>Andropogoneae</taxon>
        <taxon>Sorghinae</taxon>
        <taxon>Sorghum</taxon>
    </lineage>
</organism>
<sequence>MELALDSDMAPDSITRARTPSCPDSEMVPKTLPQGAFICGRAAINLCSFIHRVQLIHRQSHEIRSDRAKDATGTPCSRSRGAPCRALLQRLAAGVVLRRPWQRRRRRQRRHGPLPPRRRSVARPGQAPHRGRRGPRRRHLPALGPRRGQGRRHALRRPAAVPARPHPRLFLPRERRRRHQGAQAAQPCFVPTAAAARLMTGLRCPSCTDAVTGGDRHRRELLEHARPVAARNGWLVLELQQERYTDGLTLLN</sequence>
<feature type="compositionally biased region" description="Basic and acidic residues" evidence="1">
    <location>
        <begin position="61"/>
        <end position="70"/>
    </location>
</feature>
<comment type="caution">
    <text evidence="2">The sequence shown here is derived from an EMBL/GenBank/DDBJ whole genome shotgun (WGS) entry which is preliminary data.</text>
</comment>
<reference evidence="2" key="2">
    <citation type="submission" date="2020-10" db="EMBL/GenBank/DDBJ databases">
        <authorList>
            <person name="Cooper E.A."/>
            <person name="Brenton Z.W."/>
            <person name="Flinn B.S."/>
            <person name="Jenkins J."/>
            <person name="Shu S."/>
            <person name="Flowers D."/>
            <person name="Luo F."/>
            <person name="Wang Y."/>
            <person name="Xia P."/>
            <person name="Barry K."/>
            <person name="Daum C."/>
            <person name="Lipzen A."/>
            <person name="Yoshinaga Y."/>
            <person name="Schmutz J."/>
            <person name="Saski C."/>
            <person name="Vermerris W."/>
            <person name="Kresovich S."/>
        </authorList>
    </citation>
    <scope>NUCLEOTIDE SEQUENCE</scope>
</reference>
<gene>
    <name evidence="2" type="ORF">BDA96_07G019800</name>
</gene>
<evidence type="ECO:0000313" key="2">
    <source>
        <dbReference type="EMBL" id="KAG0522240.1"/>
    </source>
</evidence>
<evidence type="ECO:0000313" key="3">
    <source>
        <dbReference type="Proteomes" id="UP000807115"/>
    </source>
</evidence>
<feature type="compositionally biased region" description="Basic residues" evidence="1">
    <location>
        <begin position="129"/>
        <end position="140"/>
    </location>
</feature>
<feature type="region of interest" description="Disordered" evidence="1">
    <location>
        <begin position="61"/>
        <end position="81"/>
    </location>
</feature>
<evidence type="ECO:0000256" key="1">
    <source>
        <dbReference type="SAM" id="MobiDB-lite"/>
    </source>
</evidence>
<feature type="compositionally biased region" description="Basic residues" evidence="1">
    <location>
        <begin position="100"/>
        <end position="121"/>
    </location>
</feature>
<reference evidence="2" key="1">
    <citation type="journal article" date="2019" name="BMC Genomics">
        <title>A new reference genome for Sorghum bicolor reveals high levels of sequence similarity between sweet and grain genotypes: implications for the genetics of sugar metabolism.</title>
        <authorList>
            <person name="Cooper E.A."/>
            <person name="Brenton Z.W."/>
            <person name="Flinn B.S."/>
            <person name="Jenkins J."/>
            <person name="Shu S."/>
            <person name="Flowers D."/>
            <person name="Luo F."/>
            <person name="Wang Y."/>
            <person name="Xia P."/>
            <person name="Barry K."/>
            <person name="Daum C."/>
            <person name="Lipzen A."/>
            <person name="Yoshinaga Y."/>
            <person name="Schmutz J."/>
            <person name="Saski C."/>
            <person name="Vermerris W."/>
            <person name="Kresovich S."/>
        </authorList>
    </citation>
    <scope>NUCLEOTIDE SEQUENCE</scope>
</reference>
<accession>A0A921QKK9</accession>
<name>A0A921QKK9_SORBI</name>